<keyword evidence="3" id="KW-0808">Transferase</keyword>
<protein>
    <submittedName>
        <fullName evidence="3">Glycosyltransferase involved in cell wall biosynthesis</fullName>
    </submittedName>
</protein>
<dbReference type="RefSeq" id="WP_183265661.1">
    <property type="nucleotide sequence ID" value="NZ_JACHFJ010000002.1"/>
</dbReference>
<dbReference type="PANTHER" id="PTHR12526:SF638">
    <property type="entry name" value="SPORE COAT PROTEIN SA"/>
    <property type="match status" value="1"/>
</dbReference>
<sequence length="380" mass="40862">MPAAPRTLVFILMEDWFFASHFWARGLAAKQAGWRVVLIARESEAARRIEASGIEFYPAALNRRRLNPFKELAVAWQLAQLYRRIRPDLVHHIALKPIILGGLAARLAGVRSVINAPIGLGFVFSSHKLLARVLRPLVRLALRATLAPHHGVVIFENPDDRDVLANAGLVPPEATLVIRGAGVDTAKFTPTPEPPAPVRILLAARMIREKGIPDFVAAARLLCGKAEFLLAGAPDAGNPDSLTEAELRGFEAEGVVRWLGPVADVAALLASVHVFCLPSTYREGLPKAVLEAMSSGKPVVATNIPGCREAVVDGETGYLVPPRAPDALAAALERLIASPELRARMGAAGRRRVEENFSDAIICAATLKVYDSLVPSRSAA</sequence>
<feature type="domain" description="Glycosyltransferase subfamily 4-like N-terminal" evidence="2">
    <location>
        <begin position="11"/>
        <end position="144"/>
    </location>
</feature>
<dbReference type="InterPro" id="IPR028098">
    <property type="entry name" value="Glyco_trans_4-like_N"/>
</dbReference>
<dbReference type="GO" id="GO:0016757">
    <property type="term" value="F:glycosyltransferase activity"/>
    <property type="evidence" value="ECO:0007669"/>
    <property type="project" value="InterPro"/>
</dbReference>
<comment type="caution">
    <text evidence="3">The sequence shown here is derived from an EMBL/GenBank/DDBJ whole genome shotgun (WGS) entry which is preliminary data.</text>
</comment>
<feature type="domain" description="Glycosyl transferase family 1" evidence="1">
    <location>
        <begin position="193"/>
        <end position="352"/>
    </location>
</feature>
<name>A0A840VHI7_9PROT</name>
<evidence type="ECO:0000259" key="1">
    <source>
        <dbReference type="Pfam" id="PF00534"/>
    </source>
</evidence>
<evidence type="ECO:0000313" key="3">
    <source>
        <dbReference type="EMBL" id="MBB5372655.1"/>
    </source>
</evidence>
<dbReference type="AlphaFoldDB" id="A0A840VHI7"/>
<dbReference type="Proteomes" id="UP000553706">
    <property type="component" value="Unassembled WGS sequence"/>
</dbReference>
<proteinExistence type="predicted"/>
<dbReference type="Pfam" id="PF00534">
    <property type="entry name" value="Glycos_transf_1"/>
    <property type="match status" value="1"/>
</dbReference>
<gene>
    <name evidence="3" type="ORF">HNP71_000893</name>
</gene>
<dbReference type="EMBL" id="JACHFJ010000002">
    <property type="protein sequence ID" value="MBB5372655.1"/>
    <property type="molecule type" value="Genomic_DNA"/>
</dbReference>
<dbReference type="CDD" id="cd03808">
    <property type="entry name" value="GT4_CapM-like"/>
    <property type="match status" value="1"/>
</dbReference>
<dbReference type="Pfam" id="PF13477">
    <property type="entry name" value="Glyco_trans_4_2"/>
    <property type="match status" value="1"/>
</dbReference>
<dbReference type="Gene3D" id="3.40.50.2000">
    <property type="entry name" value="Glycogen Phosphorylase B"/>
    <property type="match status" value="2"/>
</dbReference>
<keyword evidence="4" id="KW-1185">Reference proteome</keyword>
<organism evidence="3 4">
    <name type="scientific">Acidocella aromatica</name>
    <dbReference type="NCBI Taxonomy" id="1303579"/>
    <lineage>
        <taxon>Bacteria</taxon>
        <taxon>Pseudomonadati</taxon>
        <taxon>Pseudomonadota</taxon>
        <taxon>Alphaproteobacteria</taxon>
        <taxon>Acetobacterales</taxon>
        <taxon>Acidocellaceae</taxon>
        <taxon>Acidocella</taxon>
    </lineage>
</organism>
<evidence type="ECO:0000259" key="2">
    <source>
        <dbReference type="Pfam" id="PF13477"/>
    </source>
</evidence>
<dbReference type="InterPro" id="IPR001296">
    <property type="entry name" value="Glyco_trans_1"/>
</dbReference>
<accession>A0A840VHI7</accession>
<evidence type="ECO:0000313" key="4">
    <source>
        <dbReference type="Proteomes" id="UP000553706"/>
    </source>
</evidence>
<dbReference type="PANTHER" id="PTHR12526">
    <property type="entry name" value="GLYCOSYLTRANSFERASE"/>
    <property type="match status" value="1"/>
</dbReference>
<reference evidence="3 4" key="1">
    <citation type="submission" date="2020-08" db="EMBL/GenBank/DDBJ databases">
        <title>Genomic Encyclopedia of Type Strains, Phase IV (KMG-IV): sequencing the most valuable type-strain genomes for metagenomic binning, comparative biology and taxonomic classification.</title>
        <authorList>
            <person name="Goeker M."/>
        </authorList>
    </citation>
    <scope>NUCLEOTIDE SEQUENCE [LARGE SCALE GENOMIC DNA]</scope>
    <source>
        <strain evidence="3 4">DSM 27026</strain>
    </source>
</reference>
<dbReference type="SUPFAM" id="SSF53756">
    <property type="entry name" value="UDP-Glycosyltransferase/glycogen phosphorylase"/>
    <property type="match status" value="1"/>
</dbReference>